<comment type="caution">
    <text evidence="3">The sequence shown here is derived from an EMBL/GenBank/DDBJ whole genome shotgun (WGS) entry which is preliminary data.</text>
</comment>
<feature type="transmembrane region" description="Helical" evidence="2">
    <location>
        <begin position="7"/>
        <end position="25"/>
    </location>
</feature>
<feature type="region of interest" description="Disordered" evidence="1">
    <location>
        <begin position="67"/>
        <end position="88"/>
    </location>
</feature>
<accession>A0ABN3NIP8</accession>
<evidence type="ECO:0000256" key="2">
    <source>
        <dbReference type="SAM" id="Phobius"/>
    </source>
</evidence>
<dbReference type="Proteomes" id="UP001501777">
    <property type="component" value="Unassembled WGS sequence"/>
</dbReference>
<feature type="transmembrane region" description="Helical" evidence="2">
    <location>
        <begin position="41"/>
        <end position="63"/>
    </location>
</feature>
<evidence type="ECO:0000256" key="1">
    <source>
        <dbReference type="SAM" id="MobiDB-lite"/>
    </source>
</evidence>
<dbReference type="PROSITE" id="PS51257">
    <property type="entry name" value="PROKAR_LIPOPROTEIN"/>
    <property type="match status" value="1"/>
</dbReference>
<protein>
    <submittedName>
        <fullName evidence="3">Uncharacterized protein</fullName>
    </submittedName>
</protein>
<reference evidence="3 4" key="1">
    <citation type="journal article" date="2019" name="Int. J. Syst. Evol. Microbiol.">
        <title>The Global Catalogue of Microorganisms (GCM) 10K type strain sequencing project: providing services to taxonomists for standard genome sequencing and annotation.</title>
        <authorList>
            <consortium name="The Broad Institute Genomics Platform"/>
            <consortium name="The Broad Institute Genome Sequencing Center for Infectious Disease"/>
            <person name="Wu L."/>
            <person name="Ma J."/>
        </authorList>
    </citation>
    <scope>NUCLEOTIDE SEQUENCE [LARGE SCALE GENOMIC DNA]</scope>
    <source>
        <strain evidence="3 4">JCM 4395</strain>
    </source>
</reference>
<evidence type="ECO:0000313" key="4">
    <source>
        <dbReference type="Proteomes" id="UP001501777"/>
    </source>
</evidence>
<keyword evidence="2" id="KW-0812">Transmembrane</keyword>
<dbReference type="EMBL" id="BAAASG010000033">
    <property type="protein sequence ID" value="GAA2523364.1"/>
    <property type="molecule type" value="Genomic_DNA"/>
</dbReference>
<sequence length="98" mass="10260">MIRLEIPAANGLIVVVSCVVGLLIYRRSVTAHQASTGRGDLVAALGATATCIVVLAFLFGLGAEPPALRRSRRPPPPPQTAAPPLRDPAAAAWRWRGA</sequence>
<evidence type="ECO:0000313" key="3">
    <source>
        <dbReference type="EMBL" id="GAA2523364.1"/>
    </source>
</evidence>
<name>A0ABN3NIP8_STRLO</name>
<organism evidence="3 4">
    <name type="scientific">Streptomyces longisporus</name>
    <dbReference type="NCBI Taxonomy" id="1948"/>
    <lineage>
        <taxon>Bacteria</taxon>
        <taxon>Bacillati</taxon>
        <taxon>Actinomycetota</taxon>
        <taxon>Actinomycetes</taxon>
        <taxon>Kitasatosporales</taxon>
        <taxon>Streptomycetaceae</taxon>
        <taxon>Streptomyces</taxon>
    </lineage>
</organism>
<keyword evidence="4" id="KW-1185">Reference proteome</keyword>
<keyword evidence="2" id="KW-1133">Transmembrane helix</keyword>
<gene>
    <name evidence="3" type="ORF">GCM10010276_88210</name>
</gene>
<proteinExistence type="predicted"/>
<keyword evidence="2" id="KW-0472">Membrane</keyword>